<dbReference type="GO" id="GO:0046872">
    <property type="term" value="F:metal ion binding"/>
    <property type="evidence" value="ECO:0007669"/>
    <property type="project" value="UniProtKB-KW"/>
</dbReference>
<dbReference type="Gene3D" id="1.20.1270.370">
    <property type="match status" value="1"/>
</dbReference>
<keyword evidence="2" id="KW-0479">Metal-binding</keyword>
<evidence type="ECO:0000256" key="2">
    <source>
        <dbReference type="ARBA" id="ARBA00022723"/>
    </source>
</evidence>
<keyword evidence="3" id="KW-0408">Iron</keyword>
<gene>
    <name evidence="5" type="ordered locus">Ferp_1184</name>
</gene>
<dbReference type="EMBL" id="CP001899">
    <property type="protein sequence ID" value="ADC65342.1"/>
    <property type="molecule type" value="Genomic_DNA"/>
</dbReference>
<evidence type="ECO:0000256" key="4">
    <source>
        <dbReference type="ARBA" id="ARBA00023014"/>
    </source>
</evidence>
<evidence type="ECO:0000256" key="1">
    <source>
        <dbReference type="ARBA" id="ARBA00005806"/>
    </source>
</evidence>
<evidence type="ECO:0000313" key="5">
    <source>
        <dbReference type="EMBL" id="ADC65342.1"/>
    </source>
</evidence>
<reference evidence="6" key="1">
    <citation type="submission" date="2010-02" db="EMBL/GenBank/DDBJ databases">
        <title>Complete sequence of Ferroglobus placidus DSM 10642.</title>
        <authorList>
            <consortium name="US DOE Joint Genome Institute"/>
            <person name="Lucas S."/>
            <person name="Copeland A."/>
            <person name="Lapidus A."/>
            <person name="Cheng J.-F."/>
            <person name="Bruce D."/>
            <person name="Goodwin L."/>
            <person name="Pitluck S."/>
            <person name="Saunders E."/>
            <person name="Brettin T."/>
            <person name="Detter J.C."/>
            <person name="Han C."/>
            <person name="Tapia R."/>
            <person name="Larimer F."/>
            <person name="Land M."/>
            <person name="Hauser L."/>
            <person name="Kyrpides N."/>
            <person name="Ivanova N."/>
            <person name="Holmes D."/>
            <person name="Lovley D."/>
            <person name="Kyrpides N."/>
            <person name="Anderson I.J."/>
            <person name="Woyke T."/>
        </authorList>
    </citation>
    <scope>NUCLEOTIDE SEQUENCE [LARGE SCALE GENOMIC DNA]</scope>
    <source>
        <strain evidence="6">DSM 10642 / AEDII12DO</strain>
    </source>
</reference>
<dbReference type="AlphaFoldDB" id="D3RXX9"/>
<name>D3RXX9_FERPA</name>
<dbReference type="Gene3D" id="3.40.50.11890">
    <property type="match status" value="1"/>
</dbReference>
<accession>D3RXX9</accession>
<dbReference type="HOGENOM" id="CLU_053697_0_0_2"/>
<sequence length="393" mass="46071">MGENVENLPEIRQFKEWFEKRHEYAKKWKEKTGGKVVGYYCTYVPEEILYAAGILPVRILGSHEPESITRPYLHDMYCPFCHDTLAQGLQGRYNYLDGVTIAQSCLHMRQSYFSFADRVENIEWSYYLPFPHGVNNPYAADYAKHEFEKFKAAVEEWTGTTISDKDLEEAIQVYNKNRELMMKVFEFRKAEDPKITGLHAMYMVVSSQVVDKAEHNEVLESLVEKLPETESDREVGTRFMLIGSEDYDEELFKLIEYGMNYPATFVFEENCTGSRYFWGTVEDADDKLMALAKRYVYRVPCPAKDWARGDFFGRRRFQFIEKVIREWNVEAVIIAQMKFCDPHELDIPSLRDMLDKMGVPHLHLELDLTQPVGQFRTRVEALIESMGEEDLYI</sequence>
<dbReference type="eggNOG" id="arCOG04464">
    <property type="taxonomic scope" value="Archaea"/>
</dbReference>
<evidence type="ECO:0000256" key="3">
    <source>
        <dbReference type="ARBA" id="ARBA00023004"/>
    </source>
</evidence>
<evidence type="ECO:0000313" key="6">
    <source>
        <dbReference type="Proteomes" id="UP000002613"/>
    </source>
</evidence>
<proteinExistence type="inferred from homology"/>
<dbReference type="PaxDb" id="589924-Ferp_1184"/>
<dbReference type="PANTHER" id="PTHR30548">
    <property type="entry name" value="2-HYDROXYGLUTARYL-COA DEHYDRATASE, D-COMPONENT-RELATED"/>
    <property type="match status" value="1"/>
</dbReference>
<dbReference type="KEGG" id="fpl:Ferp_1184"/>
<dbReference type="Pfam" id="PF06050">
    <property type="entry name" value="HGD-D"/>
    <property type="match status" value="1"/>
</dbReference>
<dbReference type="OrthoDB" id="51363at2157"/>
<dbReference type="GO" id="GO:0051536">
    <property type="term" value="F:iron-sulfur cluster binding"/>
    <property type="evidence" value="ECO:0007669"/>
    <property type="project" value="UniProtKB-KW"/>
</dbReference>
<reference evidence="5 6" key="2">
    <citation type="journal article" date="2011" name="Stand. Genomic Sci.">
        <title>Complete genome sequence of Ferroglobus placidus AEDII12DO.</title>
        <authorList>
            <person name="Anderson I."/>
            <person name="Risso C."/>
            <person name="Holmes D."/>
            <person name="Lucas S."/>
            <person name="Copeland A."/>
            <person name="Lapidus A."/>
            <person name="Cheng J.F."/>
            <person name="Bruce D."/>
            <person name="Goodwin L."/>
            <person name="Pitluck S."/>
            <person name="Saunders E."/>
            <person name="Brettin T."/>
            <person name="Detter J.C."/>
            <person name="Han C."/>
            <person name="Tapia R."/>
            <person name="Larimer F."/>
            <person name="Land M."/>
            <person name="Hauser L."/>
            <person name="Woyke T."/>
            <person name="Lovley D."/>
            <person name="Kyrpides N."/>
            <person name="Ivanova N."/>
        </authorList>
    </citation>
    <scope>NUCLEOTIDE SEQUENCE [LARGE SCALE GENOMIC DNA]</scope>
    <source>
        <strain evidence="6">DSM 10642 / AEDII12DO</strain>
    </source>
</reference>
<comment type="similarity">
    <text evidence="1">Belongs to the FldB/FldC dehydratase alpha/beta subunit family.</text>
</comment>
<dbReference type="Proteomes" id="UP000002613">
    <property type="component" value="Chromosome"/>
</dbReference>
<dbReference type="STRING" id="589924.Ferp_1184"/>
<keyword evidence="6" id="KW-1185">Reference proteome</keyword>
<protein>
    <submittedName>
        <fullName evidence="5">2-hydroxyglutaryl-CoA dehydratase D-component</fullName>
    </submittedName>
</protein>
<dbReference type="PANTHER" id="PTHR30548:SF5">
    <property type="entry name" value="SUBUNIT OF OXYGEN-SENSITIVE 2-HYDROXYISOCAPROYL-COA DEHYDRATASE"/>
    <property type="match status" value="1"/>
</dbReference>
<dbReference type="GeneID" id="8778696"/>
<dbReference type="Gene3D" id="3.40.50.11900">
    <property type="match status" value="1"/>
</dbReference>
<keyword evidence="4" id="KW-0411">Iron-sulfur</keyword>
<dbReference type="RefSeq" id="WP_012965685.1">
    <property type="nucleotide sequence ID" value="NC_013849.1"/>
</dbReference>
<organism evidence="5 6">
    <name type="scientific">Ferroglobus placidus (strain DSM 10642 / AEDII12DO)</name>
    <dbReference type="NCBI Taxonomy" id="589924"/>
    <lineage>
        <taxon>Archaea</taxon>
        <taxon>Methanobacteriati</taxon>
        <taxon>Methanobacteriota</taxon>
        <taxon>Archaeoglobi</taxon>
        <taxon>Archaeoglobales</taxon>
        <taxon>Archaeoglobaceae</taxon>
        <taxon>Ferroglobus</taxon>
    </lineage>
</organism>
<dbReference type="InterPro" id="IPR010327">
    <property type="entry name" value="FldB/FldC_alpha/beta"/>
</dbReference>